<dbReference type="SUPFAM" id="SSF103473">
    <property type="entry name" value="MFS general substrate transporter"/>
    <property type="match status" value="1"/>
</dbReference>
<reference evidence="8" key="2">
    <citation type="submission" date="2021-10" db="EMBL/GenBank/DDBJ databases">
        <title>Phylogenomics reveals ancestral predisposition of the termite-cultivated fungus Termitomyces towards a domesticated lifestyle.</title>
        <authorList>
            <person name="Auxier B."/>
            <person name="Grum-Grzhimaylo A."/>
            <person name="Cardenas M.E."/>
            <person name="Lodge J.D."/>
            <person name="Laessoe T."/>
            <person name="Pedersen O."/>
            <person name="Smith M.E."/>
            <person name="Kuyper T.W."/>
            <person name="Franco-Molano E.A."/>
            <person name="Baroni T.J."/>
            <person name="Aanen D.K."/>
        </authorList>
    </citation>
    <scope>NUCLEOTIDE SEQUENCE</scope>
    <source>
        <strain evidence="8">D49</strain>
    </source>
</reference>
<feature type="transmembrane region" description="Helical" evidence="6">
    <location>
        <begin position="183"/>
        <end position="204"/>
    </location>
</feature>
<feature type="transmembrane region" description="Helical" evidence="6">
    <location>
        <begin position="79"/>
        <end position="95"/>
    </location>
</feature>
<comment type="caution">
    <text evidence="8">The sequence shown here is derived from an EMBL/GenBank/DDBJ whole genome shotgun (WGS) entry which is preliminary data.</text>
</comment>
<evidence type="ECO:0000313" key="9">
    <source>
        <dbReference type="Proteomes" id="UP000717328"/>
    </source>
</evidence>
<dbReference type="GO" id="GO:0012505">
    <property type="term" value="C:endomembrane system"/>
    <property type="evidence" value="ECO:0007669"/>
    <property type="project" value="UniProtKB-SubCell"/>
</dbReference>
<proteinExistence type="predicted"/>
<keyword evidence="3 6" id="KW-0812">Transmembrane</keyword>
<keyword evidence="2" id="KW-0813">Transport</keyword>
<evidence type="ECO:0000256" key="5">
    <source>
        <dbReference type="ARBA" id="ARBA00023136"/>
    </source>
</evidence>
<evidence type="ECO:0000256" key="1">
    <source>
        <dbReference type="ARBA" id="ARBA00004127"/>
    </source>
</evidence>
<dbReference type="PROSITE" id="PS50850">
    <property type="entry name" value="MFS"/>
    <property type="match status" value="1"/>
</dbReference>
<evidence type="ECO:0000256" key="6">
    <source>
        <dbReference type="SAM" id="Phobius"/>
    </source>
</evidence>
<evidence type="ECO:0000313" key="8">
    <source>
        <dbReference type="EMBL" id="KAG5637006.1"/>
    </source>
</evidence>
<dbReference type="EMBL" id="JABCKI010005870">
    <property type="protein sequence ID" value="KAG5637006.1"/>
    <property type="molecule type" value="Genomic_DNA"/>
</dbReference>
<dbReference type="OrthoDB" id="6770063at2759"/>
<evidence type="ECO:0000256" key="3">
    <source>
        <dbReference type="ARBA" id="ARBA00022692"/>
    </source>
</evidence>
<keyword evidence="5 6" id="KW-0472">Membrane</keyword>
<feature type="domain" description="Major facilitator superfamily (MFS) profile" evidence="7">
    <location>
        <begin position="82"/>
        <end position="613"/>
    </location>
</feature>
<evidence type="ECO:0000259" key="7">
    <source>
        <dbReference type="PROSITE" id="PS50850"/>
    </source>
</evidence>
<organism evidence="8 9">
    <name type="scientific">Sphagnurus paluster</name>
    <dbReference type="NCBI Taxonomy" id="117069"/>
    <lineage>
        <taxon>Eukaryota</taxon>
        <taxon>Fungi</taxon>
        <taxon>Dikarya</taxon>
        <taxon>Basidiomycota</taxon>
        <taxon>Agaricomycotina</taxon>
        <taxon>Agaricomycetes</taxon>
        <taxon>Agaricomycetidae</taxon>
        <taxon>Agaricales</taxon>
        <taxon>Tricholomatineae</taxon>
        <taxon>Lyophyllaceae</taxon>
        <taxon>Sphagnurus</taxon>
    </lineage>
</organism>
<comment type="subcellular location">
    <subcellularLocation>
        <location evidence="1">Endomembrane system</location>
        <topology evidence="1">Multi-pass membrane protein</topology>
    </subcellularLocation>
</comment>
<feature type="transmembrane region" description="Helical" evidence="6">
    <location>
        <begin position="430"/>
        <end position="451"/>
    </location>
</feature>
<gene>
    <name evidence="8" type="ORF">H0H81_006150</name>
</gene>
<dbReference type="Pfam" id="PF07690">
    <property type="entry name" value="MFS_1"/>
    <property type="match status" value="1"/>
</dbReference>
<feature type="transmembrane region" description="Helical" evidence="6">
    <location>
        <begin position="300"/>
        <end position="320"/>
    </location>
</feature>
<keyword evidence="9" id="KW-1185">Reference proteome</keyword>
<keyword evidence="4 6" id="KW-1133">Transmembrane helix</keyword>
<feature type="transmembrane region" description="Helical" evidence="6">
    <location>
        <begin position="463"/>
        <end position="485"/>
    </location>
</feature>
<dbReference type="PANTHER" id="PTHR23501">
    <property type="entry name" value="MAJOR FACILITATOR SUPERFAMILY"/>
    <property type="match status" value="1"/>
</dbReference>
<evidence type="ECO:0000256" key="2">
    <source>
        <dbReference type="ARBA" id="ARBA00022448"/>
    </source>
</evidence>
<reference evidence="8" key="1">
    <citation type="submission" date="2021-02" db="EMBL/GenBank/DDBJ databases">
        <authorList>
            <person name="Nieuwenhuis M."/>
            <person name="Van De Peppel L.J.J."/>
        </authorList>
    </citation>
    <scope>NUCLEOTIDE SEQUENCE</scope>
    <source>
        <strain evidence="8">D49</strain>
    </source>
</reference>
<protein>
    <recommendedName>
        <fullName evidence="7">Major facilitator superfamily (MFS) profile domain-containing protein</fullName>
    </recommendedName>
</protein>
<evidence type="ECO:0000256" key="4">
    <source>
        <dbReference type="ARBA" id="ARBA00022989"/>
    </source>
</evidence>
<dbReference type="GO" id="GO:0022857">
    <property type="term" value="F:transmembrane transporter activity"/>
    <property type="evidence" value="ECO:0007669"/>
    <property type="project" value="InterPro"/>
</dbReference>
<dbReference type="GO" id="GO:0005886">
    <property type="term" value="C:plasma membrane"/>
    <property type="evidence" value="ECO:0007669"/>
    <property type="project" value="TreeGrafter"/>
</dbReference>
<dbReference type="Proteomes" id="UP000717328">
    <property type="component" value="Unassembled WGS sequence"/>
</dbReference>
<feature type="transmembrane region" description="Helical" evidence="6">
    <location>
        <begin position="244"/>
        <end position="266"/>
    </location>
</feature>
<name>A0A9P7K6P6_9AGAR</name>
<dbReference type="Gene3D" id="1.20.1250.20">
    <property type="entry name" value="MFS general substrate transporter like domains"/>
    <property type="match status" value="2"/>
</dbReference>
<feature type="transmembrane region" description="Helical" evidence="6">
    <location>
        <begin position="369"/>
        <end position="391"/>
    </location>
</feature>
<feature type="transmembrane region" description="Helical" evidence="6">
    <location>
        <begin position="326"/>
        <end position="348"/>
    </location>
</feature>
<dbReference type="InterPro" id="IPR011701">
    <property type="entry name" value="MFS"/>
</dbReference>
<dbReference type="InterPro" id="IPR020846">
    <property type="entry name" value="MFS_dom"/>
</dbReference>
<dbReference type="InterPro" id="IPR036259">
    <property type="entry name" value="MFS_trans_sf"/>
</dbReference>
<accession>A0A9P7K6P6</accession>
<dbReference type="PANTHER" id="PTHR23501:SF191">
    <property type="entry name" value="VACUOLAR BASIC AMINO ACID TRANSPORTER 4"/>
    <property type="match status" value="1"/>
</dbReference>
<feature type="transmembrane region" description="Helical" evidence="6">
    <location>
        <begin position="397"/>
        <end position="418"/>
    </location>
</feature>
<feature type="transmembrane region" description="Helical" evidence="6">
    <location>
        <begin position="216"/>
        <end position="238"/>
    </location>
</feature>
<dbReference type="AlphaFoldDB" id="A0A9P7K6P6"/>
<sequence length="635" mass="67447">MIVDFARPEQVQAPVSCGLGIEEVTVPAPFEDAEKAVVHLPKNQNELHEELKENHNDDDLAKRGDSAYPKFDDMRPGKIVLILFSLGLASFLYAIEQTIVNTSISTIGNALQTDGSLTWISTSYLLTTTVFQPVTGRLAVGISADPFTSWVSTCGTLTEICDWTHTGRSNIIAGFSNSLTQLVAGRLVGGVGGAGLLSLSTIMVSHLTNERQRGSYLNLINLVFTFADAMGPIVGGGFSKSGNWRWIFLFNAPFGPVITAILLIALRNSGPSPSASDPPSSSTSRRGVSSIRTNLARLDFAGMLTLIATLAFLVVALNLGGQSLPWGSPTIIGMFVAAGVSFVLFIVVERYSVQPVAPLGLFVSWRWRNVPLIIVVRTLLFFHLFSMTFYLPLFLQVIGVSNINAGALVIPFLSMAAISSTITNYIAYRTALVLGPFFFALAVLPVGMGLMSTLDASASIGKVVGFSLICGFGFGCGTQISLVIAQVGLPKNELSTVTALVSSAPNLGGVLGVGVVGTGTSSRSLITNLTLYPSVINNTFRRAFTRALADTQQLTSHLNLNDVVALVERPPPGVVRALVVQAYVQAWRTGIRVLAGIAVAQLLLALLLRPVELDDGKGAGEDAEAESGDVEAKNM</sequence>